<dbReference type="InterPro" id="IPR012951">
    <property type="entry name" value="BBE"/>
</dbReference>
<dbReference type="GeneID" id="87840923"/>
<dbReference type="PROSITE" id="PS51387">
    <property type="entry name" value="FAD_PCMH"/>
    <property type="match status" value="1"/>
</dbReference>
<dbReference type="InterPro" id="IPR016166">
    <property type="entry name" value="FAD-bd_PCMH"/>
</dbReference>
<comment type="similarity">
    <text evidence="2">Belongs to the oxygen-dependent FAD-linked oxidoreductase family.</text>
</comment>
<evidence type="ECO:0000256" key="5">
    <source>
        <dbReference type="ARBA" id="ARBA00023002"/>
    </source>
</evidence>
<keyword evidence="9" id="KW-1185">Reference proteome</keyword>
<dbReference type="Pfam" id="PF01565">
    <property type="entry name" value="FAD_binding_4"/>
    <property type="match status" value="1"/>
</dbReference>
<evidence type="ECO:0000256" key="1">
    <source>
        <dbReference type="ARBA" id="ARBA00001974"/>
    </source>
</evidence>
<name>A0AAE0HCF0_9PEZI</name>
<dbReference type="GO" id="GO:0016491">
    <property type="term" value="F:oxidoreductase activity"/>
    <property type="evidence" value="ECO:0007669"/>
    <property type="project" value="UniProtKB-KW"/>
</dbReference>
<feature type="chain" id="PRO_5041955614" description="FAD-binding PCMH-type domain-containing protein" evidence="6">
    <location>
        <begin position="24"/>
        <end position="578"/>
    </location>
</feature>
<evidence type="ECO:0000256" key="6">
    <source>
        <dbReference type="SAM" id="SignalP"/>
    </source>
</evidence>
<proteinExistence type="inferred from homology"/>
<evidence type="ECO:0000256" key="4">
    <source>
        <dbReference type="ARBA" id="ARBA00022827"/>
    </source>
</evidence>
<evidence type="ECO:0000313" key="8">
    <source>
        <dbReference type="EMBL" id="KAK3293832.1"/>
    </source>
</evidence>
<dbReference type="InterPro" id="IPR050416">
    <property type="entry name" value="FAD-linked_Oxidoreductase"/>
</dbReference>
<dbReference type="InterPro" id="IPR006094">
    <property type="entry name" value="Oxid_FAD_bind_N"/>
</dbReference>
<dbReference type="InterPro" id="IPR036318">
    <property type="entry name" value="FAD-bd_PCMH-like_sf"/>
</dbReference>
<accession>A0AAE0HCF0</accession>
<dbReference type="AlphaFoldDB" id="A0AAE0HCF0"/>
<dbReference type="RefSeq" id="XP_062657346.1">
    <property type="nucleotide sequence ID" value="XM_062803975.1"/>
</dbReference>
<dbReference type="SUPFAM" id="SSF56176">
    <property type="entry name" value="FAD-binding/transporter-associated domain-like"/>
    <property type="match status" value="1"/>
</dbReference>
<dbReference type="Pfam" id="PF08031">
    <property type="entry name" value="BBE"/>
    <property type="match status" value="1"/>
</dbReference>
<keyword evidence="3" id="KW-0285">Flavoprotein</keyword>
<feature type="signal peptide" evidence="6">
    <location>
        <begin position="1"/>
        <end position="23"/>
    </location>
</feature>
<feature type="domain" description="FAD-binding PCMH-type" evidence="7">
    <location>
        <begin position="116"/>
        <end position="296"/>
    </location>
</feature>
<gene>
    <name evidence="8" type="ORF">B0H64DRAFT_398789</name>
</gene>
<comment type="caution">
    <text evidence="8">The sequence shown here is derived from an EMBL/GenBank/DDBJ whole genome shotgun (WGS) entry which is preliminary data.</text>
</comment>
<dbReference type="PANTHER" id="PTHR42973">
    <property type="entry name" value="BINDING OXIDOREDUCTASE, PUTATIVE (AFU_ORTHOLOGUE AFUA_1G17690)-RELATED"/>
    <property type="match status" value="1"/>
</dbReference>
<evidence type="ECO:0000256" key="2">
    <source>
        <dbReference type="ARBA" id="ARBA00005466"/>
    </source>
</evidence>
<dbReference type="Gene3D" id="3.30.465.10">
    <property type="match status" value="2"/>
</dbReference>
<keyword evidence="4" id="KW-0274">FAD</keyword>
<sequence>MKQNRVAATLFALLVAGIGSSVGAPPNCRYLPGDAEWPSPAAWAELNQTVGGRLIASRPLGRPCFEPGVDAAECAVTKAEWTFLDTYLKDPVHVMSPYWMNNSCSPFLGPSGECALGNIASYAINVNNAQDAVAGVRFAQANNVRLTIKNTGHDFLGRAAGAGSLALWTRNLKEVTYLNRYRGCNYTGPAARLGAGVQHADLYPAENRGRRFRVVAGSCATVGVTGGFTQGGGHSALSSKYGLSADQVLEWEVVTADGKHITASPSEHSDLYWALRGGGAGNYAVAISMTVKAYPDGQVAGAGFAFANEDGTTYWAAVSAFFRHLLVLDKLDGYVSGFTITALGFSLVFALAPDAKSEDDISGPLAPFFAELQALNVTVTNNRASLHPNYASWFDAFAGQVEYSTNNSVGGRLIPRTVVQDDLPSLVAALRDIAENSTTVGGSAINGVSVNVTEARIGAAAVPGASAVLPAWRDALFTLNFGIPLAEDAEWDVMRTGQRWINEKQDRLRAVTPGGGSYMNEATFDNANWKEDYFGVNYEALRAVKDKYDPEGLFWANAAVGSDASWQPAADGRLCRVQ</sequence>
<comment type="cofactor">
    <cofactor evidence="1">
        <name>FAD</name>
        <dbReference type="ChEBI" id="CHEBI:57692"/>
    </cofactor>
</comment>
<organism evidence="8 9">
    <name type="scientific">Chaetomium fimeti</name>
    <dbReference type="NCBI Taxonomy" id="1854472"/>
    <lineage>
        <taxon>Eukaryota</taxon>
        <taxon>Fungi</taxon>
        <taxon>Dikarya</taxon>
        <taxon>Ascomycota</taxon>
        <taxon>Pezizomycotina</taxon>
        <taxon>Sordariomycetes</taxon>
        <taxon>Sordariomycetidae</taxon>
        <taxon>Sordariales</taxon>
        <taxon>Chaetomiaceae</taxon>
        <taxon>Chaetomium</taxon>
    </lineage>
</organism>
<evidence type="ECO:0000259" key="7">
    <source>
        <dbReference type="PROSITE" id="PS51387"/>
    </source>
</evidence>
<dbReference type="EMBL" id="JAUEPN010000005">
    <property type="protein sequence ID" value="KAK3293832.1"/>
    <property type="molecule type" value="Genomic_DNA"/>
</dbReference>
<dbReference type="InterPro" id="IPR016169">
    <property type="entry name" value="FAD-bd_PCMH_sub2"/>
</dbReference>
<evidence type="ECO:0000256" key="3">
    <source>
        <dbReference type="ARBA" id="ARBA00022630"/>
    </source>
</evidence>
<dbReference type="PANTHER" id="PTHR42973:SF39">
    <property type="entry name" value="FAD-BINDING PCMH-TYPE DOMAIN-CONTAINING PROTEIN"/>
    <property type="match status" value="1"/>
</dbReference>
<dbReference type="GO" id="GO:0071949">
    <property type="term" value="F:FAD binding"/>
    <property type="evidence" value="ECO:0007669"/>
    <property type="project" value="InterPro"/>
</dbReference>
<keyword evidence="5" id="KW-0560">Oxidoreductase</keyword>
<protein>
    <recommendedName>
        <fullName evidence="7">FAD-binding PCMH-type domain-containing protein</fullName>
    </recommendedName>
</protein>
<keyword evidence="6" id="KW-0732">Signal</keyword>
<reference evidence="8" key="2">
    <citation type="submission" date="2023-06" db="EMBL/GenBank/DDBJ databases">
        <authorList>
            <consortium name="Lawrence Berkeley National Laboratory"/>
            <person name="Haridas S."/>
            <person name="Hensen N."/>
            <person name="Bonometti L."/>
            <person name="Westerberg I."/>
            <person name="Brannstrom I.O."/>
            <person name="Guillou S."/>
            <person name="Cros-Aarteil S."/>
            <person name="Calhoun S."/>
            <person name="Kuo A."/>
            <person name="Mondo S."/>
            <person name="Pangilinan J."/>
            <person name="Riley R."/>
            <person name="Labutti K."/>
            <person name="Andreopoulos B."/>
            <person name="Lipzen A."/>
            <person name="Chen C."/>
            <person name="Yanf M."/>
            <person name="Daum C."/>
            <person name="Ng V."/>
            <person name="Clum A."/>
            <person name="Steindorff A."/>
            <person name="Ohm R."/>
            <person name="Martin F."/>
            <person name="Silar P."/>
            <person name="Natvig D."/>
            <person name="Lalanne C."/>
            <person name="Gautier V."/>
            <person name="Ament-Velasquez S.L."/>
            <person name="Kruys A."/>
            <person name="Hutchinson M.I."/>
            <person name="Powell A.J."/>
            <person name="Barry K."/>
            <person name="Miller A.N."/>
            <person name="Grigoriev I.V."/>
            <person name="Debuchy R."/>
            <person name="Gladieux P."/>
            <person name="Thoren M.H."/>
            <person name="Johannesson H."/>
        </authorList>
    </citation>
    <scope>NUCLEOTIDE SEQUENCE</scope>
    <source>
        <strain evidence="8">CBS 168.71</strain>
    </source>
</reference>
<reference evidence="8" key="1">
    <citation type="journal article" date="2023" name="Mol. Phylogenet. Evol.">
        <title>Genome-scale phylogeny and comparative genomics of the fungal order Sordariales.</title>
        <authorList>
            <person name="Hensen N."/>
            <person name="Bonometti L."/>
            <person name="Westerberg I."/>
            <person name="Brannstrom I.O."/>
            <person name="Guillou S."/>
            <person name="Cros-Aarteil S."/>
            <person name="Calhoun S."/>
            <person name="Haridas S."/>
            <person name="Kuo A."/>
            <person name="Mondo S."/>
            <person name="Pangilinan J."/>
            <person name="Riley R."/>
            <person name="LaButti K."/>
            <person name="Andreopoulos B."/>
            <person name="Lipzen A."/>
            <person name="Chen C."/>
            <person name="Yan M."/>
            <person name="Daum C."/>
            <person name="Ng V."/>
            <person name="Clum A."/>
            <person name="Steindorff A."/>
            <person name="Ohm R.A."/>
            <person name="Martin F."/>
            <person name="Silar P."/>
            <person name="Natvig D.O."/>
            <person name="Lalanne C."/>
            <person name="Gautier V."/>
            <person name="Ament-Velasquez S.L."/>
            <person name="Kruys A."/>
            <person name="Hutchinson M.I."/>
            <person name="Powell A.J."/>
            <person name="Barry K."/>
            <person name="Miller A.N."/>
            <person name="Grigoriev I.V."/>
            <person name="Debuchy R."/>
            <person name="Gladieux P."/>
            <person name="Hiltunen Thoren M."/>
            <person name="Johannesson H."/>
        </authorList>
    </citation>
    <scope>NUCLEOTIDE SEQUENCE</scope>
    <source>
        <strain evidence="8">CBS 168.71</strain>
    </source>
</reference>
<evidence type="ECO:0000313" key="9">
    <source>
        <dbReference type="Proteomes" id="UP001278766"/>
    </source>
</evidence>
<dbReference type="Proteomes" id="UP001278766">
    <property type="component" value="Unassembled WGS sequence"/>
</dbReference>